<dbReference type="InParanoid" id="E4V726"/>
<feature type="chain" id="PRO_5003188432" description="Extracellular protein" evidence="2">
    <location>
        <begin position="21"/>
        <end position="375"/>
    </location>
</feature>
<accession>E4V726</accession>
<gene>
    <name evidence="3" type="ORF">MGYG_08815</name>
</gene>
<name>E4V726_ARTGP</name>
<evidence type="ECO:0000256" key="2">
    <source>
        <dbReference type="SAM" id="SignalP"/>
    </source>
</evidence>
<dbReference type="Gene3D" id="2.70.50.70">
    <property type="match status" value="1"/>
</dbReference>
<dbReference type="VEuPathDB" id="FungiDB:MGYG_08815"/>
<evidence type="ECO:0008006" key="5">
    <source>
        <dbReference type="Google" id="ProtNLM"/>
    </source>
</evidence>
<proteinExistence type="predicted"/>
<dbReference type="AlphaFoldDB" id="E4V726"/>
<evidence type="ECO:0000313" key="4">
    <source>
        <dbReference type="Proteomes" id="UP000002669"/>
    </source>
</evidence>
<feature type="region of interest" description="Disordered" evidence="1">
    <location>
        <begin position="234"/>
        <end position="259"/>
    </location>
</feature>
<keyword evidence="4" id="KW-1185">Reference proteome</keyword>
<dbReference type="HOGENOM" id="CLU_032571_3_2_1"/>
<dbReference type="RefSeq" id="XP_003169269.1">
    <property type="nucleotide sequence ID" value="XM_003169221.1"/>
</dbReference>
<organism evidence="4">
    <name type="scientific">Arthroderma gypseum (strain ATCC MYA-4604 / CBS 118893)</name>
    <name type="common">Microsporum gypseum</name>
    <dbReference type="NCBI Taxonomy" id="535722"/>
    <lineage>
        <taxon>Eukaryota</taxon>
        <taxon>Fungi</taxon>
        <taxon>Dikarya</taxon>
        <taxon>Ascomycota</taxon>
        <taxon>Pezizomycotina</taxon>
        <taxon>Eurotiomycetes</taxon>
        <taxon>Eurotiomycetidae</taxon>
        <taxon>Onygenales</taxon>
        <taxon>Arthrodermataceae</taxon>
        <taxon>Nannizzia</taxon>
    </lineage>
</organism>
<protein>
    <recommendedName>
        <fullName evidence="5">Extracellular protein</fullName>
    </recommendedName>
</protein>
<sequence length="375" mass="39565">MKLLVALHILLFHACHTAYGHMQLAKPFPVRSPLNKENTNKDYSYTSPLRSDGSDYPCKGYHKDPFKPTAQYKAGQEYSIEIAGGATHGGGSCQISLSYDSGETFKAIKSFIGSCPLSKQYKFTIPSNAPSGNALLAWTWFNRLGNREMYMNCAHVTISGSNDSSAGNSKVALSGQAAALQGLPNIFLANINQALQCKTDHSKEVVFPFPGQSVEYGAGAKGATDKGYACASKFEVPEPAPPSQPPAQSSSEPVSKPPPAPTATCVCPLVLSSPPAVQTMPPSPQTTARNGTRVCRRPTSSKPSLPPLLPTTLPLPAGSSNGTSCTPGDIKCDSDSSFFLCSGPILGYIKIGNRGKSKANSVVRNNPNSGHGVNV</sequence>
<dbReference type="PANTHER" id="PTHR36182:SF1">
    <property type="entry name" value="PROTEIN, PUTATIVE (AFU_ORTHOLOGUE AFUA_6G10930)-RELATED"/>
    <property type="match status" value="1"/>
</dbReference>
<evidence type="ECO:0000256" key="1">
    <source>
        <dbReference type="SAM" id="MobiDB-lite"/>
    </source>
</evidence>
<dbReference type="eggNOG" id="ENOG502RZYG">
    <property type="taxonomic scope" value="Eukaryota"/>
</dbReference>
<dbReference type="GeneID" id="10024456"/>
<dbReference type="PANTHER" id="PTHR36182">
    <property type="entry name" value="PROTEIN, PUTATIVE (AFU_ORTHOLOGUE AFUA_6G10930)-RELATED"/>
    <property type="match status" value="1"/>
</dbReference>
<dbReference type="EMBL" id="DS989831">
    <property type="protein sequence ID" value="EFQ96892.1"/>
    <property type="molecule type" value="Genomic_DNA"/>
</dbReference>
<evidence type="ECO:0000313" key="3">
    <source>
        <dbReference type="EMBL" id="EFQ96892.1"/>
    </source>
</evidence>
<keyword evidence="2" id="KW-0732">Signal</keyword>
<dbReference type="Proteomes" id="UP000002669">
    <property type="component" value="Unassembled WGS sequence"/>
</dbReference>
<feature type="region of interest" description="Disordered" evidence="1">
    <location>
        <begin position="276"/>
        <end position="310"/>
    </location>
</feature>
<dbReference type="OMA" id="YGHMQLA"/>
<feature type="signal peptide" evidence="2">
    <location>
        <begin position="1"/>
        <end position="20"/>
    </location>
</feature>
<reference evidence="4" key="1">
    <citation type="journal article" date="2012" name="MBio">
        <title>Comparative genome analysis of Trichophyton rubrum and related dermatophytes reveals candidate genes involved in infection.</title>
        <authorList>
            <person name="Martinez D.A."/>
            <person name="Oliver B.G."/>
            <person name="Graeser Y."/>
            <person name="Goldberg J.M."/>
            <person name="Li W."/>
            <person name="Martinez-Rossi N.M."/>
            <person name="Monod M."/>
            <person name="Shelest E."/>
            <person name="Barton R.C."/>
            <person name="Birch E."/>
            <person name="Brakhage A.A."/>
            <person name="Chen Z."/>
            <person name="Gurr S.J."/>
            <person name="Heiman D."/>
            <person name="Heitman J."/>
            <person name="Kosti I."/>
            <person name="Rossi A."/>
            <person name="Saif S."/>
            <person name="Samalova M."/>
            <person name="Saunders C.W."/>
            <person name="Shea T."/>
            <person name="Summerbell R.C."/>
            <person name="Xu J."/>
            <person name="Young S."/>
            <person name="Zeng Q."/>
            <person name="Birren B.W."/>
            <person name="Cuomo C.A."/>
            <person name="White T.C."/>
        </authorList>
    </citation>
    <scope>NUCLEOTIDE SEQUENCE [LARGE SCALE GENOMIC DNA]</scope>
    <source>
        <strain evidence="4">ATCC MYA-4604 / CBS 118893</strain>
    </source>
</reference>
<dbReference type="OrthoDB" id="2342176at2759"/>